<keyword evidence="3" id="KW-1185">Reference proteome</keyword>
<dbReference type="Proteomes" id="UP000031512">
    <property type="component" value="Unassembled WGS sequence"/>
</dbReference>
<evidence type="ECO:0000256" key="1">
    <source>
        <dbReference type="SAM" id="SignalP"/>
    </source>
</evidence>
<organism evidence="2 3">
    <name type="scientific">Theileria equi strain WA</name>
    <dbReference type="NCBI Taxonomy" id="1537102"/>
    <lineage>
        <taxon>Eukaryota</taxon>
        <taxon>Sar</taxon>
        <taxon>Alveolata</taxon>
        <taxon>Apicomplexa</taxon>
        <taxon>Aconoidasida</taxon>
        <taxon>Piroplasmida</taxon>
        <taxon>Theileriidae</taxon>
        <taxon>Theileria</taxon>
    </lineage>
</organism>
<dbReference type="KEGG" id="beq:BEWA_047860"/>
<protein>
    <submittedName>
        <fullName evidence="2">Signal peptide containing protein</fullName>
    </submittedName>
</protein>
<accession>L1LAL9</accession>
<proteinExistence type="predicted"/>
<dbReference type="RefSeq" id="XP_004831772.1">
    <property type="nucleotide sequence ID" value="XM_004831715.1"/>
</dbReference>
<dbReference type="EMBL" id="ACOU01000007">
    <property type="protein sequence ID" value="EKX72320.1"/>
    <property type="molecule type" value="Genomic_DNA"/>
</dbReference>
<evidence type="ECO:0000313" key="3">
    <source>
        <dbReference type="Proteomes" id="UP000031512"/>
    </source>
</evidence>
<comment type="caution">
    <text evidence="2">The sequence shown here is derived from an EMBL/GenBank/DDBJ whole genome shotgun (WGS) entry which is preliminary data.</text>
</comment>
<name>L1LAL9_THEEQ</name>
<sequence length="170" mass="18589">MKIPVLFSFILISLYTNAVKSIGSSSKNKNDESKANTEVKNEVVEAAASTVSGDIAIDTSAIDISRPETSNIYGLDFGADDVKSKTFYPGNSIYTTRVLDNGVLIWEGKGEEKCQTVEFYSKGDSKLLKLLIIVGSSSNVGNVYFEKVNGKWKNIEKGVDFDKKLEGLNK</sequence>
<gene>
    <name evidence="2" type="ORF">BEWA_047860</name>
</gene>
<dbReference type="AlphaFoldDB" id="L1LAL9"/>
<dbReference type="GeneID" id="15804192"/>
<feature type="signal peptide" evidence="1">
    <location>
        <begin position="1"/>
        <end position="18"/>
    </location>
</feature>
<reference evidence="2 3" key="1">
    <citation type="journal article" date="2012" name="BMC Genomics">
        <title>Comparative genomic analysis and phylogenetic position of Theileria equi.</title>
        <authorList>
            <person name="Kappmeyer L.S."/>
            <person name="Thiagarajan M."/>
            <person name="Herndon D.R."/>
            <person name="Ramsay J.D."/>
            <person name="Caler E."/>
            <person name="Djikeng A."/>
            <person name="Gillespie J.J."/>
            <person name="Lau A.O."/>
            <person name="Roalson E.H."/>
            <person name="Silva J.C."/>
            <person name="Silva M.G."/>
            <person name="Suarez C.E."/>
            <person name="Ueti M.W."/>
            <person name="Nene V.M."/>
            <person name="Mealey R.H."/>
            <person name="Knowles D.P."/>
            <person name="Brayton K.A."/>
        </authorList>
    </citation>
    <scope>NUCLEOTIDE SEQUENCE [LARGE SCALE GENOMIC DNA]</scope>
    <source>
        <strain evidence="2 3">WA</strain>
    </source>
</reference>
<feature type="chain" id="PRO_5003953080" evidence="1">
    <location>
        <begin position="19"/>
        <end position="170"/>
    </location>
</feature>
<keyword evidence="1" id="KW-0732">Signal</keyword>
<dbReference type="VEuPathDB" id="PiroplasmaDB:BEWA_047860"/>
<evidence type="ECO:0000313" key="2">
    <source>
        <dbReference type="EMBL" id="EKX72320.1"/>
    </source>
</evidence>